<evidence type="ECO:0000313" key="1">
    <source>
        <dbReference type="EMBL" id="GFA24613.1"/>
    </source>
</evidence>
<sequence>ENVGSSFPRVILIGSISIEVPVALEVEAAAVASPARVLELDTHSSLEADPSKSSPPPVSIAPMVSPFLCSGDSESDTKMPETHVLPTPHDAMLTRWRSEVASRSSSPTTSTLEISTAPILPVPYAIVSPSSEFPLKPVVSPHGIPLRYTSYHLDRFTFGSSSGHSSSDRSSFWHFILGHSLSGHASPDTTIADSSTPPRFVYPPLSRTPQCSKVYLCWGSTPLSTMYPSTTSESSVGILLPSHLLDHLVRDDSVEDDIDVDELADVEADATAVKVAVDRDVEAGVDAGIGIEVDVGINVEERLRMRSIEEGLQDIYKHVIEIPLQRIKDIKTGQRELEARSLIAGGEKASLLDQNMTITRSGMTPEAIEELVNQKVEEALATYEATRKTAMTAIMEMVEMEIEEMEMVKMEMVEMEIQMRMIGLLGLLLESLPILLEVSTTQLQRNKKSCQVDKRFQELTMMCTKMVPKEEDWVEKFIRGLPDNIQGNVIAAEPTRLQDVVRIANNLMDQKLKGYATKKAENKKRLEVNHRDNRGQPPPFKRQNVGGQNVARSYTAGPCTVKCGKYNKVGHMAIDCKNAVVVPTTQGVLVVNQRVLTCFEWGRQGYYRNE</sequence>
<accession>A0A699JAW4</accession>
<gene>
    <name evidence="1" type="ORF">Tci_596585</name>
</gene>
<reference evidence="1" key="1">
    <citation type="journal article" date="2019" name="Sci. Rep.">
        <title>Draft genome of Tanacetum cinerariifolium, the natural source of mosquito coil.</title>
        <authorList>
            <person name="Yamashiro T."/>
            <person name="Shiraishi A."/>
            <person name="Satake H."/>
            <person name="Nakayama K."/>
        </authorList>
    </citation>
    <scope>NUCLEOTIDE SEQUENCE</scope>
</reference>
<dbReference type="EMBL" id="BKCJ010391885">
    <property type="protein sequence ID" value="GFA24613.1"/>
    <property type="molecule type" value="Genomic_DNA"/>
</dbReference>
<feature type="non-terminal residue" evidence="1">
    <location>
        <position position="1"/>
    </location>
</feature>
<proteinExistence type="predicted"/>
<comment type="caution">
    <text evidence="1">The sequence shown here is derived from an EMBL/GenBank/DDBJ whole genome shotgun (WGS) entry which is preliminary data.</text>
</comment>
<name>A0A699JAW4_TANCI</name>
<dbReference type="AlphaFoldDB" id="A0A699JAW4"/>
<protein>
    <recommendedName>
        <fullName evidence="2">Reverse transcriptase domain-containing protein</fullName>
    </recommendedName>
</protein>
<organism evidence="1">
    <name type="scientific">Tanacetum cinerariifolium</name>
    <name type="common">Dalmatian daisy</name>
    <name type="synonym">Chrysanthemum cinerariifolium</name>
    <dbReference type="NCBI Taxonomy" id="118510"/>
    <lineage>
        <taxon>Eukaryota</taxon>
        <taxon>Viridiplantae</taxon>
        <taxon>Streptophyta</taxon>
        <taxon>Embryophyta</taxon>
        <taxon>Tracheophyta</taxon>
        <taxon>Spermatophyta</taxon>
        <taxon>Magnoliopsida</taxon>
        <taxon>eudicotyledons</taxon>
        <taxon>Gunneridae</taxon>
        <taxon>Pentapetalae</taxon>
        <taxon>asterids</taxon>
        <taxon>campanulids</taxon>
        <taxon>Asterales</taxon>
        <taxon>Asteraceae</taxon>
        <taxon>Asteroideae</taxon>
        <taxon>Anthemideae</taxon>
        <taxon>Anthemidinae</taxon>
        <taxon>Tanacetum</taxon>
    </lineage>
</organism>
<evidence type="ECO:0008006" key="2">
    <source>
        <dbReference type="Google" id="ProtNLM"/>
    </source>
</evidence>